<evidence type="ECO:0000256" key="9">
    <source>
        <dbReference type="HAMAP-Rule" id="MF_00236"/>
    </source>
</evidence>
<dbReference type="EMBL" id="CP007029">
    <property type="protein sequence ID" value="AHE96993.1"/>
    <property type="molecule type" value="Genomic_DNA"/>
</dbReference>
<evidence type="ECO:0000313" key="12">
    <source>
        <dbReference type="Proteomes" id="UP000005289"/>
    </source>
</evidence>
<dbReference type="HOGENOM" id="CLU_086034_5_1_6"/>
<evidence type="ECO:0000256" key="3">
    <source>
        <dbReference type="ARBA" id="ARBA00022475"/>
    </source>
</evidence>
<sequence>MGIGGISIWQLLIILLIVVLLFGTKKLRNMGGDIGSAIKNFRKSVKESGDDDSDTDKDKDAAERREGAEVPKVEEQQKGRVIDAEATKASESGSRNGDRPS</sequence>
<keyword evidence="5 9" id="KW-0653">Protein transport</keyword>
<dbReference type="NCBIfam" id="TIGR01411">
    <property type="entry name" value="tatAE"/>
    <property type="match status" value="1"/>
</dbReference>
<dbReference type="InterPro" id="IPR003369">
    <property type="entry name" value="TatA/B/E"/>
</dbReference>
<evidence type="ECO:0000256" key="4">
    <source>
        <dbReference type="ARBA" id="ARBA00022692"/>
    </source>
</evidence>
<keyword evidence="12" id="KW-1185">Reference proteome</keyword>
<keyword evidence="7 9" id="KW-0811">Translocation</keyword>
<name>W0DJ12_9GAMM</name>
<dbReference type="Proteomes" id="UP000005289">
    <property type="component" value="Chromosome"/>
</dbReference>
<comment type="subunit">
    <text evidence="9">The Tat system comprises two distinct complexes: a TatABC complex, containing multiple copies of TatA, TatB and TatC subunits, and a separate TatA complex, containing only TatA subunits. Substrates initially bind to the TatABC complex, which probably triggers association of the separate TatA complex to form the active translocon.</text>
</comment>
<evidence type="ECO:0000256" key="10">
    <source>
        <dbReference type="SAM" id="MobiDB-lite"/>
    </source>
</evidence>
<dbReference type="Gene3D" id="1.20.5.3310">
    <property type="match status" value="1"/>
</dbReference>
<dbReference type="PANTHER" id="PTHR42982:SF1">
    <property type="entry name" value="SEC-INDEPENDENT PROTEIN TRANSLOCASE PROTEIN TATA"/>
    <property type="match status" value="1"/>
</dbReference>
<comment type="similarity">
    <text evidence="9">Belongs to the TatA/E family.</text>
</comment>
<dbReference type="GO" id="GO:0043953">
    <property type="term" value="P:protein transport by the Tat complex"/>
    <property type="evidence" value="ECO:0007669"/>
    <property type="project" value="UniProtKB-UniRule"/>
</dbReference>
<evidence type="ECO:0000313" key="11">
    <source>
        <dbReference type="EMBL" id="AHE96993.1"/>
    </source>
</evidence>
<dbReference type="RefSeq" id="WP_006746501.1">
    <property type="nucleotide sequence ID" value="NZ_CP007029.1"/>
</dbReference>
<feature type="transmembrane region" description="Helical" evidence="9">
    <location>
        <begin position="6"/>
        <end position="23"/>
    </location>
</feature>
<dbReference type="STRING" id="713585.THITH_00450"/>
<evidence type="ECO:0000256" key="1">
    <source>
        <dbReference type="ARBA" id="ARBA00004162"/>
    </source>
</evidence>
<reference evidence="11 12" key="1">
    <citation type="submission" date="2013-12" db="EMBL/GenBank/DDBJ databases">
        <authorList>
            <consortium name="DOE Joint Genome Institute"/>
            <person name="Muyzer G."/>
            <person name="Huntemann M."/>
            <person name="Han J."/>
            <person name="Chen A."/>
            <person name="Kyrpides N."/>
            <person name="Mavromatis K."/>
            <person name="Markowitz V."/>
            <person name="Palaniappan K."/>
            <person name="Ivanova N."/>
            <person name="Schaumberg A."/>
            <person name="Pati A."/>
            <person name="Liolios K."/>
            <person name="Nordberg H.P."/>
            <person name="Cantor M.N."/>
            <person name="Hua S.X."/>
            <person name="Woyke T."/>
        </authorList>
    </citation>
    <scope>NUCLEOTIDE SEQUENCE [LARGE SCALE GENOMIC DNA]</scope>
    <source>
        <strain evidence="11 12">ARh 1</strain>
    </source>
</reference>
<accession>W0DJ12</accession>
<keyword evidence="6 9" id="KW-1133">Transmembrane helix</keyword>
<feature type="region of interest" description="Disordered" evidence="10">
    <location>
        <begin position="41"/>
        <end position="101"/>
    </location>
</feature>
<evidence type="ECO:0000256" key="5">
    <source>
        <dbReference type="ARBA" id="ARBA00022927"/>
    </source>
</evidence>
<comment type="function">
    <text evidence="9">Part of the twin-arginine translocation (Tat) system that transports large folded proteins containing a characteristic twin-arginine motif in their signal peptide across membranes. TatA could form the protein-conducting channel of the Tat system.</text>
</comment>
<evidence type="ECO:0000256" key="8">
    <source>
        <dbReference type="ARBA" id="ARBA00023136"/>
    </source>
</evidence>
<evidence type="ECO:0000256" key="6">
    <source>
        <dbReference type="ARBA" id="ARBA00022989"/>
    </source>
</evidence>
<dbReference type="OrthoDB" id="7066617at2"/>
<feature type="compositionally biased region" description="Basic and acidic residues" evidence="10">
    <location>
        <begin position="56"/>
        <end position="88"/>
    </location>
</feature>
<protein>
    <recommendedName>
        <fullName evidence="9">Sec-independent protein translocase protein TatA</fullName>
    </recommendedName>
</protein>
<dbReference type="GO" id="GO:0033281">
    <property type="term" value="C:TAT protein transport complex"/>
    <property type="evidence" value="ECO:0007669"/>
    <property type="project" value="UniProtKB-UniRule"/>
</dbReference>
<dbReference type="InterPro" id="IPR006312">
    <property type="entry name" value="TatA/E"/>
</dbReference>
<dbReference type="Pfam" id="PF02416">
    <property type="entry name" value="TatA_B_E"/>
    <property type="match status" value="1"/>
</dbReference>
<proteinExistence type="inferred from homology"/>
<comment type="subcellular location">
    <subcellularLocation>
        <location evidence="1 9">Cell membrane</location>
        <topology evidence="1 9">Single-pass membrane protein</topology>
    </subcellularLocation>
</comment>
<dbReference type="GO" id="GO:0008320">
    <property type="term" value="F:protein transmembrane transporter activity"/>
    <property type="evidence" value="ECO:0007669"/>
    <property type="project" value="UniProtKB-UniRule"/>
</dbReference>
<evidence type="ECO:0000256" key="2">
    <source>
        <dbReference type="ARBA" id="ARBA00022448"/>
    </source>
</evidence>
<keyword evidence="8 9" id="KW-0472">Membrane</keyword>
<dbReference type="AlphaFoldDB" id="W0DJ12"/>
<keyword evidence="3 9" id="KW-1003">Cell membrane</keyword>
<dbReference type="PANTHER" id="PTHR42982">
    <property type="entry name" value="SEC-INDEPENDENT PROTEIN TRANSLOCASE PROTEIN TATA"/>
    <property type="match status" value="1"/>
</dbReference>
<gene>
    <name evidence="9" type="primary">tatA</name>
    <name evidence="11" type="ORF">THITH_00450</name>
</gene>
<dbReference type="KEGG" id="tti:THITH_00450"/>
<keyword evidence="2 9" id="KW-0813">Transport</keyword>
<evidence type="ECO:0000256" key="7">
    <source>
        <dbReference type="ARBA" id="ARBA00023010"/>
    </source>
</evidence>
<keyword evidence="4 9" id="KW-0812">Transmembrane</keyword>
<organism evidence="11 12">
    <name type="scientific">Thioalkalivibrio paradoxus ARh 1</name>
    <dbReference type="NCBI Taxonomy" id="713585"/>
    <lineage>
        <taxon>Bacteria</taxon>
        <taxon>Pseudomonadati</taxon>
        <taxon>Pseudomonadota</taxon>
        <taxon>Gammaproteobacteria</taxon>
        <taxon>Chromatiales</taxon>
        <taxon>Ectothiorhodospiraceae</taxon>
        <taxon>Thioalkalivibrio</taxon>
    </lineage>
</organism>
<dbReference type="HAMAP" id="MF_00236">
    <property type="entry name" value="TatA_E"/>
    <property type="match status" value="1"/>
</dbReference>